<dbReference type="EMBL" id="JAIWYP010000005">
    <property type="protein sequence ID" value="KAH3819162.1"/>
    <property type="molecule type" value="Genomic_DNA"/>
</dbReference>
<dbReference type="Pfam" id="PF00583">
    <property type="entry name" value="Acetyltransf_1"/>
    <property type="match status" value="1"/>
</dbReference>
<sequence>MEETNLLMIVCVQCATEIDPNGTAQLKSLETSVNVATMSVCSNLTLERSQQALDKIRGNFDTENERLEIVTPDRYTEVFEILKHHFVPDEPLCRTFGVQWEQEFQDLATDVLGKNCSLCMIFKLSNEMMGIRLISYMHCADPPSNYDHMKYEELRELLRFLSCKNKEVDFFRRYEVEEAIQFFTLGVNKKFRQRGLGSRLLEAAVALGKELGFKAVKGEATSNFSQRIYQNAKFECILDMLYDEYTFRGKKLSESTGEHKMTKVFGLKL</sequence>
<comment type="catalytic activity">
    <reaction evidence="7">
        <text>dopamine + acetyl-CoA = N-acetyldopamine + CoA + H(+)</text>
        <dbReference type="Rhea" id="RHEA:51388"/>
        <dbReference type="ChEBI" id="CHEBI:15378"/>
        <dbReference type="ChEBI" id="CHEBI:57287"/>
        <dbReference type="ChEBI" id="CHEBI:57288"/>
        <dbReference type="ChEBI" id="CHEBI:59905"/>
        <dbReference type="ChEBI" id="CHEBI:125678"/>
    </reaction>
    <physiologicalReaction direction="left-to-right" evidence="7">
        <dbReference type="Rhea" id="RHEA:51389"/>
    </physiologicalReaction>
</comment>
<protein>
    <recommendedName>
        <fullName evidence="3">aralkylamine N-acetyltransferase</fullName>
        <ecNumber evidence="3">2.3.1.87</ecNumber>
    </recommendedName>
</protein>
<evidence type="ECO:0000256" key="1">
    <source>
        <dbReference type="ARBA" id="ARBA00022679"/>
    </source>
</evidence>
<dbReference type="PANTHER" id="PTHR20905:SF1">
    <property type="entry name" value="AT07410P-RELATED"/>
    <property type="match status" value="1"/>
</dbReference>
<reference evidence="13" key="1">
    <citation type="journal article" date="2019" name="bioRxiv">
        <title>The Genome of the Zebra Mussel, Dreissena polymorpha: A Resource for Invasive Species Research.</title>
        <authorList>
            <person name="McCartney M.A."/>
            <person name="Auch B."/>
            <person name="Kono T."/>
            <person name="Mallez S."/>
            <person name="Zhang Y."/>
            <person name="Obille A."/>
            <person name="Becker A."/>
            <person name="Abrahante J.E."/>
            <person name="Garbe J."/>
            <person name="Badalamenti J.P."/>
            <person name="Herman A."/>
            <person name="Mangelson H."/>
            <person name="Liachko I."/>
            <person name="Sullivan S."/>
            <person name="Sone E.D."/>
            <person name="Koren S."/>
            <person name="Silverstein K.A.T."/>
            <person name="Beckman K.B."/>
            <person name="Gohl D.M."/>
        </authorList>
    </citation>
    <scope>NUCLEOTIDE SEQUENCE</scope>
    <source>
        <strain evidence="13">Duluth1</strain>
        <tissue evidence="13">Whole animal</tissue>
    </source>
</reference>
<evidence type="ECO:0000256" key="8">
    <source>
        <dbReference type="ARBA" id="ARBA00051823"/>
    </source>
</evidence>
<dbReference type="PANTHER" id="PTHR20905">
    <property type="entry name" value="N-ACETYLTRANSFERASE-RELATED"/>
    <property type="match status" value="1"/>
</dbReference>
<dbReference type="SUPFAM" id="SSF55729">
    <property type="entry name" value="Acyl-CoA N-acyltransferases (Nat)"/>
    <property type="match status" value="1"/>
</dbReference>
<evidence type="ECO:0000256" key="11">
    <source>
        <dbReference type="ARBA" id="ARBA00052491"/>
    </source>
</evidence>
<dbReference type="CDD" id="cd04301">
    <property type="entry name" value="NAT_SF"/>
    <property type="match status" value="1"/>
</dbReference>
<keyword evidence="14" id="KW-1185">Reference proteome</keyword>
<feature type="domain" description="N-acetyltransferase" evidence="12">
    <location>
        <begin position="120"/>
        <end position="269"/>
    </location>
</feature>
<comment type="catalytic activity">
    <reaction evidence="4">
        <text>dopamine + (9Z)-octadecenoyl-CoA = N-(9Z-octadecanoyl)-dopamine + CoA + H(+)</text>
        <dbReference type="Rhea" id="RHEA:51380"/>
        <dbReference type="ChEBI" id="CHEBI:15378"/>
        <dbReference type="ChEBI" id="CHEBI:31883"/>
        <dbReference type="ChEBI" id="CHEBI:57287"/>
        <dbReference type="ChEBI" id="CHEBI:57387"/>
        <dbReference type="ChEBI" id="CHEBI:59905"/>
    </reaction>
    <physiologicalReaction direction="left-to-right" evidence="4">
        <dbReference type="Rhea" id="RHEA:51381"/>
    </physiologicalReaction>
</comment>
<dbReference type="AlphaFoldDB" id="A0A9D4GLN2"/>
<organism evidence="13 14">
    <name type="scientific">Dreissena polymorpha</name>
    <name type="common">Zebra mussel</name>
    <name type="synonym">Mytilus polymorpha</name>
    <dbReference type="NCBI Taxonomy" id="45954"/>
    <lineage>
        <taxon>Eukaryota</taxon>
        <taxon>Metazoa</taxon>
        <taxon>Spiralia</taxon>
        <taxon>Lophotrochozoa</taxon>
        <taxon>Mollusca</taxon>
        <taxon>Bivalvia</taxon>
        <taxon>Autobranchia</taxon>
        <taxon>Heteroconchia</taxon>
        <taxon>Euheterodonta</taxon>
        <taxon>Imparidentia</taxon>
        <taxon>Neoheterodontei</taxon>
        <taxon>Myida</taxon>
        <taxon>Dreissenoidea</taxon>
        <taxon>Dreissenidae</taxon>
        <taxon>Dreissena</taxon>
    </lineage>
</organism>
<comment type="catalytic activity">
    <reaction evidence="10">
        <text>dopamine + hexadecanoyl-CoA = N-hexadecanoyl-dopamine + CoA + H(+)</text>
        <dbReference type="Rhea" id="RHEA:51376"/>
        <dbReference type="ChEBI" id="CHEBI:15378"/>
        <dbReference type="ChEBI" id="CHEBI:57287"/>
        <dbReference type="ChEBI" id="CHEBI:57379"/>
        <dbReference type="ChEBI" id="CHEBI:59905"/>
        <dbReference type="ChEBI" id="CHEBI:134058"/>
    </reaction>
    <physiologicalReaction direction="left-to-right" evidence="10">
        <dbReference type="Rhea" id="RHEA:51377"/>
    </physiologicalReaction>
</comment>
<evidence type="ECO:0000256" key="9">
    <source>
        <dbReference type="ARBA" id="ARBA00052178"/>
    </source>
</evidence>
<dbReference type="FunFam" id="3.40.630.30:FF:000046">
    <property type="entry name" value="Dopamine N-acetyltransferase"/>
    <property type="match status" value="1"/>
</dbReference>
<comment type="catalytic activity">
    <reaction evidence="9">
        <text>serotonin + hexadecanoyl-CoA = N-hexadecanoyl-serotonin + CoA + H(+)</text>
        <dbReference type="Rhea" id="RHEA:51384"/>
        <dbReference type="ChEBI" id="CHEBI:15378"/>
        <dbReference type="ChEBI" id="CHEBI:57287"/>
        <dbReference type="ChEBI" id="CHEBI:57379"/>
        <dbReference type="ChEBI" id="CHEBI:134059"/>
        <dbReference type="ChEBI" id="CHEBI:350546"/>
    </reaction>
    <physiologicalReaction direction="left-to-right" evidence="9">
        <dbReference type="Rhea" id="RHEA:51385"/>
    </physiologicalReaction>
</comment>
<evidence type="ECO:0000256" key="2">
    <source>
        <dbReference type="ARBA" id="ARBA00038182"/>
    </source>
</evidence>
<evidence type="ECO:0000313" key="13">
    <source>
        <dbReference type="EMBL" id="KAH3819162.1"/>
    </source>
</evidence>
<keyword evidence="1" id="KW-0808">Transferase</keyword>
<gene>
    <name evidence="13" type="ORF">DPMN_120895</name>
</gene>
<evidence type="ECO:0000256" key="7">
    <source>
        <dbReference type="ARBA" id="ARBA00051711"/>
    </source>
</evidence>
<comment type="catalytic activity">
    <reaction evidence="6">
        <text>serotonin + (5Z,8Z,11Z,14Z)-eicosatetraenoyl-CoA = N-[(5Z,8Z,11Z,14Z)-eicosatetraenoyl]-serotonin + CoA + H(+)</text>
        <dbReference type="Rhea" id="RHEA:51396"/>
        <dbReference type="ChEBI" id="CHEBI:15378"/>
        <dbReference type="ChEBI" id="CHEBI:57287"/>
        <dbReference type="ChEBI" id="CHEBI:57368"/>
        <dbReference type="ChEBI" id="CHEBI:132255"/>
        <dbReference type="ChEBI" id="CHEBI:350546"/>
    </reaction>
    <physiologicalReaction direction="left-to-right" evidence="6">
        <dbReference type="Rhea" id="RHEA:51397"/>
    </physiologicalReaction>
</comment>
<accession>A0A9D4GLN2</accession>
<dbReference type="InterPro" id="IPR000182">
    <property type="entry name" value="GNAT_dom"/>
</dbReference>
<comment type="catalytic activity">
    <reaction evidence="8">
        <text>serotonin + (9Z)-octadecenoyl-CoA = N-(9Z-octadecenoyl)-serotonin + CoA + H(+)</text>
        <dbReference type="Rhea" id="RHEA:51392"/>
        <dbReference type="ChEBI" id="CHEBI:15378"/>
        <dbReference type="ChEBI" id="CHEBI:57287"/>
        <dbReference type="ChEBI" id="CHEBI:57387"/>
        <dbReference type="ChEBI" id="CHEBI:134064"/>
        <dbReference type="ChEBI" id="CHEBI:350546"/>
    </reaction>
    <physiologicalReaction direction="left-to-right" evidence="8">
        <dbReference type="Rhea" id="RHEA:51393"/>
    </physiologicalReaction>
</comment>
<dbReference type="EC" id="2.3.1.87" evidence="3"/>
<comment type="catalytic activity">
    <reaction evidence="5">
        <text>serotonin + octadecanoyl-CoA = N-octadecanoyl-serotonin + CoA + H(+)</text>
        <dbReference type="Rhea" id="RHEA:51400"/>
        <dbReference type="ChEBI" id="CHEBI:15378"/>
        <dbReference type="ChEBI" id="CHEBI:57287"/>
        <dbReference type="ChEBI" id="CHEBI:57394"/>
        <dbReference type="ChEBI" id="CHEBI:134065"/>
        <dbReference type="ChEBI" id="CHEBI:350546"/>
    </reaction>
    <physiologicalReaction direction="left-to-right" evidence="5">
        <dbReference type="Rhea" id="RHEA:51401"/>
    </physiologicalReaction>
</comment>
<dbReference type="Gene3D" id="3.40.630.30">
    <property type="match status" value="1"/>
</dbReference>
<evidence type="ECO:0000256" key="6">
    <source>
        <dbReference type="ARBA" id="ARBA00051284"/>
    </source>
</evidence>
<dbReference type="PROSITE" id="PS51186">
    <property type="entry name" value="GNAT"/>
    <property type="match status" value="1"/>
</dbReference>
<name>A0A9D4GLN2_DREPO</name>
<dbReference type="GO" id="GO:0004059">
    <property type="term" value="F:aralkylamine N-acetyltransferase activity"/>
    <property type="evidence" value="ECO:0007669"/>
    <property type="project" value="UniProtKB-EC"/>
</dbReference>
<evidence type="ECO:0000256" key="3">
    <source>
        <dbReference type="ARBA" id="ARBA00039114"/>
    </source>
</evidence>
<comment type="caution">
    <text evidence="13">The sequence shown here is derived from an EMBL/GenBank/DDBJ whole genome shotgun (WGS) entry which is preliminary data.</text>
</comment>
<evidence type="ECO:0000256" key="4">
    <source>
        <dbReference type="ARBA" id="ARBA00050189"/>
    </source>
</evidence>
<comment type="catalytic activity">
    <reaction evidence="11">
        <text>serotonin + acetyl-CoA = N-acetylserotonin + CoA + H(+)</text>
        <dbReference type="Rhea" id="RHEA:25217"/>
        <dbReference type="ChEBI" id="CHEBI:15378"/>
        <dbReference type="ChEBI" id="CHEBI:17697"/>
        <dbReference type="ChEBI" id="CHEBI:57287"/>
        <dbReference type="ChEBI" id="CHEBI:57288"/>
        <dbReference type="ChEBI" id="CHEBI:350546"/>
        <dbReference type="EC" id="2.3.1.87"/>
    </reaction>
    <physiologicalReaction direction="left-to-right" evidence="11">
        <dbReference type="Rhea" id="RHEA:25218"/>
    </physiologicalReaction>
</comment>
<dbReference type="InterPro" id="IPR016181">
    <property type="entry name" value="Acyl_CoA_acyltransferase"/>
</dbReference>
<dbReference type="Proteomes" id="UP000828390">
    <property type="component" value="Unassembled WGS sequence"/>
</dbReference>
<proteinExistence type="inferred from homology"/>
<comment type="similarity">
    <text evidence="2">Belongs to the acetyltransferase family. AANAT subfamily.</text>
</comment>
<evidence type="ECO:0000256" key="10">
    <source>
        <dbReference type="ARBA" id="ARBA00052335"/>
    </source>
</evidence>
<evidence type="ECO:0000313" key="14">
    <source>
        <dbReference type="Proteomes" id="UP000828390"/>
    </source>
</evidence>
<reference evidence="13" key="2">
    <citation type="submission" date="2020-11" db="EMBL/GenBank/DDBJ databases">
        <authorList>
            <person name="McCartney M.A."/>
            <person name="Auch B."/>
            <person name="Kono T."/>
            <person name="Mallez S."/>
            <person name="Becker A."/>
            <person name="Gohl D.M."/>
            <person name="Silverstein K.A.T."/>
            <person name="Koren S."/>
            <person name="Bechman K.B."/>
            <person name="Herman A."/>
            <person name="Abrahante J.E."/>
            <person name="Garbe J."/>
        </authorList>
    </citation>
    <scope>NUCLEOTIDE SEQUENCE</scope>
    <source>
        <strain evidence="13">Duluth1</strain>
        <tissue evidence="13">Whole animal</tissue>
    </source>
</reference>
<evidence type="ECO:0000256" key="5">
    <source>
        <dbReference type="ARBA" id="ARBA00050849"/>
    </source>
</evidence>
<evidence type="ECO:0000259" key="12">
    <source>
        <dbReference type="PROSITE" id="PS51186"/>
    </source>
</evidence>